<dbReference type="GO" id="GO:0009055">
    <property type="term" value="F:electron transfer activity"/>
    <property type="evidence" value="ECO:0007669"/>
    <property type="project" value="InterPro"/>
</dbReference>
<dbReference type="PROSITE" id="PS51007">
    <property type="entry name" value="CYTC"/>
    <property type="match status" value="1"/>
</dbReference>
<accession>A0A8J7CQ79</accession>
<keyword evidence="7 8" id="KW-0408">Iron</keyword>
<evidence type="ECO:0000313" key="12">
    <source>
        <dbReference type="Proteomes" id="UP000631034"/>
    </source>
</evidence>
<feature type="domain" description="Cytochrome c" evidence="10">
    <location>
        <begin position="24"/>
        <end position="149"/>
    </location>
</feature>
<evidence type="ECO:0000256" key="5">
    <source>
        <dbReference type="ARBA" id="ARBA00022723"/>
    </source>
</evidence>
<evidence type="ECO:0000256" key="9">
    <source>
        <dbReference type="SAM" id="SignalP"/>
    </source>
</evidence>
<evidence type="ECO:0000256" key="2">
    <source>
        <dbReference type="ARBA" id="ARBA00022448"/>
    </source>
</evidence>
<dbReference type="InterPro" id="IPR002327">
    <property type="entry name" value="Cyt_c_1A/1B"/>
</dbReference>
<comment type="function">
    <text evidence="1">Cytochrome c2 is found mainly in purple, non-sulfur, photosynthetic bacteria where it functions as the electron donor to the oxidized bacteriochlorophyll in the photophosphorylation pathway. However, it may also have a role in the respiratory chain and is found in some non-photosynthetic bacteria.</text>
</comment>
<keyword evidence="2" id="KW-0813">Transport</keyword>
<feature type="signal peptide" evidence="9">
    <location>
        <begin position="1"/>
        <end position="23"/>
    </location>
</feature>
<evidence type="ECO:0000259" key="10">
    <source>
        <dbReference type="PROSITE" id="PS51007"/>
    </source>
</evidence>
<dbReference type="Gene3D" id="1.10.760.10">
    <property type="entry name" value="Cytochrome c-like domain"/>
    <property type="match status" value="1"/>
</dbReference>
<dbReference type="Pfam" id="PF00034">
    <property type="entry name" value="Cytochrom_C"/>
    <property type="match status" value="1"/>
</dbReference>
<dbReference type="GO" id="GO:0015979">
    <property type="term" value="P:photosynthesis"/>
    <property type="evidence" value="ECO:0007669"/>
    <property type="project" value="UniProtKB-KW"/>
</dbReference>
<evidence type="ECO:0000256" key="1">
    <source>
        <dbReference type="ARBA" id="ARBA00003590"/>
    </source>
</evidence>
<keyword evidence="4 8" id="KW-0349">Heme</keyword>
<dbReference type="InterPro" id="IPR009056">
    <property type="entry name" value="Cyt_c-like_dom"/>
</dbReference>
<gene>
    <name evidence="11" type="ORF">IHV25_09810</name>
</gene>
<evidence type="ECO:0000256" key="3">
    <source>
        <dbReference type="ARBA" id="ARBA00022531"/>
    </source>
</evidence>
<dbReference type="GO" id="GO:0020037">
    <property type="term" value="F:heme binding"/>
    <property type="evidence" value="ECO:0007669"/>
    <property type="project" value="InterPro"/>
</dbReference>
<dbReference type="PANTHER" id="PTHR11961">
    <property type="entry name" value="CYTOCHROME C"/>
    <property type="match status" value="1"/>
</dbReference>
<dbReference type="SUPFAM" id="SSF46626">
    <property type="entry name" value="Cytochrome c"/>
    <property type="match status" value="1"/>
</dbReference>
<sequence>MKKVFLAAGMAAAVALGAGSAEAADAARGKQLMQQKCFTCHYFEPGGPGKVKKTGPYLFGVYGRTIGTWDSFKYSPGYVALGQKGMTWTDANIGEYIADPKPFIQKNTGDPKARSNMSFRLKVPNENAEQAAQRKTDTDDIIAFLKTLK</sequence>
<keyword evidence="5 8" id="KW-0479">Metal-binding</keyword>
<keyword evidence="3" id="KW-0602">Photosynthesis</keyword>
<keyword evidence="12" id="KW-1185">Reference proteome</keyword>
<dbReference type="RefSeq" id="WP_192534952.1">
    <property type="nucleotide sequence ID" value="NZ_JACZHT010000009.1"/>
</dbReference>
<feature type="chain" id="PRO_5035248257" evidence="9">
    <location>
        <begin position="24"/>
        <end position="149"/>
    </location>
</feature>
<dbReference type="GO" id="GO:0046872">
    <property type="term" value="F:metal ion binding"/>
    <property type="evidence" value="ECO:0007669"/>
    <property type="project" value="UniProtKB-KW"/>
</dbReference>
<protein>
    <submittedName>
        <fullName evidence="11">C-type cytochrome</fullName>
    </submittedName>
</protein>
<evidence type="ECO:0000313" key="11">
    <source>
        <dbReference type="EMBL" id="MBE1237937.1"/>
    </source>
</evidence>
<organism evidence="11 12">
    <name type="scientific">Phaeovibrio sulfidiphilus</name>
    <dbReference type="NCBI Taxonomy" id="1220600"/>
    <lineage>
        <taxon>Bacteria</taxon>
        <taxon>Pseudomonadati</taxon>
        <taxon>Pseudomonadota</taxon>
        <taxon>Alphaproteobacteria</taxon>
        <taxon>Rhodospirillales</taxon>
        <taxon>Rhodospirillaceae</taxon>
        <taxon>Phaeovibrio</taxon>
    </lineage>
</organism>
<evidence type="ECO:0000256" key="4">
    <source>
        <dbReference type="ARBA" id="ARBA00022617"/>
    </source>
</evidence>
<dbReference type="InterPro" id="IPR036909">
    <property type="entry name" value="Cyt_c-like_dom_sf"/>
</dbReference>
<reference evidence="11" key="1">
    <citation type="submission" date="2020-10" db="EMBL/GenBank/DDBJ databases">
        <title>Genome sequence of the unusual species of purple photosynthetic bacteria, Phaeovibrio sulfidiphilus DSM 23193, type strain.</title>
        <authorList>
            <person name="Kyndt J.A."/>
            <person name="Meyer T.E."/>
        </authorList>
    </citation>
    <scope>NUCLEOTIDE SEQUENCE</scope>
    <source>
        <strain evidence="11">DSM 23193</strain>
    </source>
</reference>
<dbReference type="Proteomes" id="UP000631034">
    <property type="component" value="Unassembled WGS sequence"/>
</dbReference>
<name>A0A8J7CQ79_9PROT</name>
<evidence type="ECO:0000256" key="6">
    <source>
        <dbReference type="ARBA" id="ARBA00022982"/>
    </source>
</evidence>
<comment type="caution">
    <text evidence="11">The sequence shown here is derived from an EMBL/GenBank/DDBJ whole genome shotgun (WGS) entry which is preliminary data.</text>
</comment>
<keyword evidence="6" id="KW-0249">Electron transport</keyword>
<dbReference type="AlphaFoldDB" id="A0A8J7CQ79"/>
<proteinExistence type="predicted"/>
<evidence type="ECO:0000256" key="8">
    <source>
        <dbReference type="PROSITE-ProRule" id="PRU00433"/>
    </source>
</evidence>
<evidence type="ECO:0000256" key="7">
    <source>
        <dbReference type="ARBA" id="ARBA00023004"/>
    </source>
</evidence>
<keyword evidence="9" id="KW-0732">Signal</keyword>
<dbReference type="EMBL" id="JACZHT010000009">
    <property type="protein sequence ID" value="MBE1237937.1"/>
    <property type="molecule type" value="Genomic_DNA"/>
</dbReference>